<feature type="signal peptide" evidence="1">
    <location>
        <begin position="1"/>
        <end position="22"/>
    </location>
</feature>
<dbReference type="STRING" id="321763.SAMN04488692_10921"/>
<dbReference type="AlphaFoldDB" id="A0A1G9MV88"/>
<gene>
    <name evidence="2" type="ORF">SAMN04488692_10921</name>
</gene>
<sequence>MKAAKVLALVLVLSLVVIGAAACGVPEEDEFEDDMEEDDFGLQQNIVAEEVVEADHAPELDIVLG</sequence>
<evidence type="ECO:0000313" key="3">
    <source>
        <dbReference type="Proteomes" id="UP000199476"/>
    </source>
</evidence>
<evidence type="ECO:0000313" key="2">
    <source>
        <dbReference type="EMBL" id="SDL78139.1"/>
    </source>
</evidence>
<dbReference type="PROSITE" id="PS51257">
    <property type="entry name" value="PROKAR_LIPOPROTEIN"/>
    <property type="match status" value="1"/>
</dbReference>
<protein>
    <submittedName>
        <fullName evidence="2">Uncharacterized protein</fullName>
    </submittedName>
</protein>
<dbReference type="Proteomes" id="UP000199476">
    <property type="component" value="Unassembled WGS sequence"/>
</dbReference>
<name>A0A1G9MV88_9FIRM</name>
<evidence type="ECO:0000256" key="1">
    <source>
        <dbReference type="SAM" id="SignalP"/>
    </source>
</evidence>
<dbReference type="EMBL" id="FNGO01000009">
    <property type="protein sequence ID" value="SDL78139.1"/>
    <property type="molecule type" value="Genomic_DNA"/>
</dbReference>
<organism evidence="2 3">
    <name type="scientific">Halarsenatibacter silvermanii</name>
    <dbReference type="NCBI Taxonomy" id="321763"/>
    <lineage>
        <taxon>Bacteria</taxon>
        <taxon>Bacillati</taxon>
        <taxon>Bacillota</taxon>
        <taxon>Clostridia</taxon>
        <taxon>Halanaerobiales</taxon>
        <taxon>Halarsenatibacteraceae</taxon>
        <taxon>Halarsenatibacter</taxon>
    </lineage>
</organism>
<keyword evidence="1" id="KW-0732">Signal</keyword>
<feature type="chain" id="PRO_5011781782" evidence="1">
    <location>
        <begin position="23"/>
        <end position="65"/>
    </location>
</feature>
<proteinExistence type="predicted"/>
<keyword evidence="3" id="KW-1185">Reference proteome</keyword>
<dbReference type="RefSeq" id="WP_089759757.1">
    <property type="nucleotide sequence ID" value="NZ_FNGO01000009.1"/>
</dbReference>
<reference evidence="2 3" key="1">
    <citation type="submission" date="2016-10" db="EMBL/GenBank/DDBJ databases">
        <authorList>
            <person name="de Groot N.N."/>
        </authorList>
    </citation>
    <scope>NUCLEOTIDE SEQUENCE [LARGE SCALE GENOMIC DNA]</scope>
    <source>
        <strain evidence="2 3">SLAS-1</strain>
    </source>
</reference>
<accession>A0A1G9MV88</accession>